<comment type="caution">
    <text evidence="1">The sequence shown here is derived from an EMBL/GenBank/DDBJ whole genome shotgun (WGS) entry which is preliminary data.</text>
</comment>
<proteinExistence type="predicted"/>
<reference evidence="1 2" key="1">
    <citation type="journal article" date="2016" name="Int. J. Syst. Evol. Microbiol.">
        <title>Lysobacter erysipheiresistens sp. nov., an antagonist of powdery mildew, isolated from tobacco-cultivated soil.</title>
        <authorList>
            <person name="Xie B."/>
            <person name="Li T."/>
            <person name="Lin X."/>
            <person name="Wang C.J."/>
            <person name="Chen Y.J."/>
            <person name="Liu W.J."/>
            <person name="Zhao Z.W."/>
        </authorList>
    </citation>
    <scope>NUCLEOTIDE SEQUENCE [LARGE SCALE GENOMIC DNA]</scope>
    <source>
        <strain evidence="1 2">RS-LYSO-3</strain>
    </source>
</reference>
<evidence type="ECO:0000313" key="2">
    <source>
        <dbReference type="Proteomes" id="UP001355056"/>
    </source>
</evidence>
<keyword evidence="2" id="KW-1185">Reference proteome</keyword>
<accession>A0ABU7YU44</accession>
<sequence>MIASELVEGGRQWEFQINGAAKGYWSDGNDTRYFGGMDAACDPLVLVPHIGMDP</sequence>
<name>A0ABU7YU44_9GAMM</name>
<protein>
    <submittedName>
        <fullName evidence="1">Uncharacterized protein</fullName>
    </submittedName>
</protein>
<gene>
    <name evidence="1" type="ORF">SNE34_01015</name>
</gene>
<dbReference type="Proteomes" id="UP001355056">
    <property type="component" value="Unassembled WGS sequence"/>
</dbReference>
<dbReference type="RefSeq" id="WP_332613857.1">
    <property type="nucleotide sequence ID" value="NZ_JAXGFP010000001.1"/>
</dbReference>
<evidence type="ECO:0000313" key="1">
    <source>
        <dbReference type="EMBL" id="MEG3182595.1"/>
    </source>
</evidence>
<dbReference type="EMBL" id="JAXGFP010000001">
    <property type="protein sequence ID" value="MEG3182595.1"/>
    <property type="molecule type" value="Genomic_DNA"/>
</dbReference>
<organism evidence="1 2">
    <name type="scientific">Novilysobacter erysipheiresistens</name>
    <dbReference type="NCBI Taxonomy" id="1749332"/>
    <lineage>
        <taxon>Bacteria</taxon>
        <taxon>Pseudomonadati</taxon>
        <taxon>Pseudomonadota</taxon>
        <taxon>Gammaproteobacteria</taxon>
        <taxon>Lysobacterales</taxon>
        <taxon>Lysobacteraceae</taxon>
        <taxon>Novilysobacter</taxon>
    </lineage>
</organism>